<comment type="similarity">
    <text evidence="1">Belongs to the argonaute family. Long pAgo subfamily.</text>
</comment>
<dbReference type="InterPro" id="IPR036397">
    <property type="entry name" value="RNaseH_sf"/>
</dbReference>
<gene>
    <name evidence="4" type="ORF">GCM10009827_117090</name>
</gene>
<dbReference type="EMBL" id="BAAAQD010000056">
    <property type="protein sequence ID" value="GAA1575782.1"/>
    <property type="molecule type" value="Genomic_DNA"/>
</dbReference>
<dbReference type="Gene3D" id="3.30.420.10">
    <property type="entry name" value="Ribonuclease H-like superfamily/Ribonuclease H"/>
    <property type="match status" value="1"/>
</dbReference>
<name>A0ABN2DF67_9ACTN</name>
<accession>A0ABN2DF67</accession>
<dbReference type="SMART" id="SM00950">
    <property type="entry name" value="Piwi"/>
    <property type="match status" value="1"/>
</dbReference>
<dbReference type="CDD" id="cd04659">
    <property type="entry name" value="Piwi_piwi-like_ProArk"/>
    <property type="match status" value="1"/>
</dbReference>
<evidence type="ECO:0000256" key="2">
    <source>
        <dbReference type="ARBA" id="ARBA00035032"/>
    </source>
</evidence>
<organism evidence="4 5">
    <name type="scientific">Dactylosporangium maewongense</name>
    <dbReference type="NCBI Taxonomy" id="634393"/>
    <lineage>
        <taxon>Bacteria</taxon>
        <taxon>Bacillati</taxon>
        <taxon>Actinomycetota</taxon>
        <taxon>Actinomycetes</taxon>
        <taxon>Micromonosporales</taxon>
        <taxon>Micromonosporaceae</taxon>
        <taxon>Dactylosporangium</taxon>
    </lineage>
</organism>
<dbReference type="RefSeq" id="WP_344515434.1">
    <property type="nucleotide sequence ID" value="NZ_BAAAQD010000056.1"/>
</dbReference>
<dbReference type="SUPFAM" id="SSF53098">
    <property type="entry name" value="Ribonuclease H-like"/>
    <property type="match status" value="1"/>
</dbReference>
<feature type="domain" description="Piwi" evidence="3">
    <location>
        <begin position="576"/>
        <end position="885"/>
    </location>
</feature>
<dbReference type="InterPro" id="IPR003165">
    <property type="entry name" value="Piwi"/>
</dbReference>
<protein>
    <recommendedName>
        <fullName evidence="2">Protein argonaute</fullName>
    </recommendedName>
</protein>
<evidence type="ECO:0000259" key="3">
    <source>
        <dbReference type="PROSITE" id="PS50822"/>
    </source>
</evidence>
<sequence length="905" mass="100347">MIAAPGWFAHPGAVRYEVAASDSLARTAMCRPRGARAYWCGIRPAIRGRARKFGELDERYTLSVADQLRVWQSFAGWMFMLPAGEPGDSHGGVAFLSPYLAAAIDRVSRSTTASLSWHLAPGGEPSLHADTARRTADQRTWSEPGLVFNYLPVTFEGAMFRGGVVAYESRDGLEELRQRLAASHVVLKLPYSNEVACVPYVSDAQQIGEVREFKAADGDEALVTYLLQAALVRALTGWRDPFQLSAFPPKNPVFAMRSRARDLVATAARNTPGLEGLHIFPEYTLDVRRHGPAALPGIIVGIKTRYEIDWSAAELLRRNVNLVDKYVLTTADSAPPRPFEDPRSRRRLKGIVTEVLGDLLKVTTADGSETISADQAWLEGSKECFDEVLTAVAGPSAGRVARQLEQAAFKVAGSEGRMDLTEKFGGWLRQHGPLPIALGVSASVGHALGDEASGIHVSSRRLTEPTFVFDLGGGKTHEYADRGLNTYGPYDAQGFTPKTPRIAVIAPLRAEGAVDTFVRSFADGTRDGSFAKGFIRKYHLNSCEFVYQYFDGGVRDASAYRQACKDLLEKGPRPDLAIVFVSEQQRQLSGNASPYLVAKSVLMGHGIPVQMFRLEKLKRPDLGHLLNTMSVACYAKLAGTPYVAKVVDRPMAQELVVGIGSAHDRPNRLARSERYVGITTVFTSDGHYRVSNISGEATYDTYPQELMLALRTCIEDVKARNGWQRQDRIRLIFHVFKPFKDREAQAVKKLVEDLTGQYAGVEFAFLHVADHHNWMMFDRSSNGVEMGRTRKGVYVPARGHAVRVSNSEMLISTVGPRELKTALQGAPRPLLIKLHRESTFKDLDYLAEQLFRFTALSWRRLYPSSQPVSIAYSELIASLLSQLRQVRNWNSDIISTHLRDSRWFL</sequence>
<dbReference type="Proteomes" id="UP001501470">
    <property type="component" value="Unassembled WGS sequence"/>
</dbReference>
<evidence type="ECO:0000256" key="1">
    <source>
        <dbReference type="ARBA" id="ARBA00035012"/>
    </source>
</evidence>
<evidence type="ECO:0000313" key="5">
    <source>
        <dbReference type="Proteomes" id="UP001501470"/>
    </source>
</evidence>
<evidence type="ECO:0000313" key="4">
    <source>
        <dbReference type="EMBL" id="GAA1575782.1"/>
    </source>
</evidence>
<comment type="caution">
    <text evidence="4">The sequence shown here is derived from an EMBL/GenBank/DDBJ whole genome shotgun (WGS) entry which is preliminary data.</text>
</comment>
<reference evidence="4 5" key="1">
    <citation type="journal article" date="2019" name="Int. J. Syst. Evol. Microbiol.">
        <title>The Global Catalogue of Microorganisms (GCM) 10K type strain sequencing project: providing services to taxonomists for standard genome sequencing and annotation.</title>
        <authorList>
            <consortium name="The Broad Institute Genomics Platform"/>
            <consortium name="The Broad Institute Genome Sequencing Center for Infectious Disease"/>
            <person name="Wu L."/>
            <person name="Ma J."/>
        </authorList>
    </citation>
    <scope>NUCLEOTIDE SEQUENCE [LARGE SCALE GENOMIC DNA]</scope>
    <source>
        <strain evidence="4 5">JCM 15933</strain>
    </source>
</reference>
<dbReference type="PROSITE" id="PS50822">
    <property type="entry name" value="PIWI"/>
    <property type="match status" value="1"/>
</dbReference>
<proteinExistence type="inferred from homology"/>
<keyword evidence="5" id="KW-1185">Reference proteome</keyword>
<dbReference type="Pfam" id="PF02171">
    <property type="entry name" value="Piwi"/>
    <property type="match status" value="1"/>
</dbReference>
<dbReference type="Gene3D" id="3.40.50.2300">
    <property type="match status" value="1"/>
</dbReference>
<dbReference type="InterPro" id="IPR012337">
    <property type="entry name" value="RNaseH-like_sf"/>
</dbReference>